<organism evidence="8 9">
    <name type="scientific">Reichenbachiella agariperforans</name>
    <dbReference type="NCBI Taxonomy" id="156994"/>
    <lineage>
        <taxon>Bacteria</taxon>
        <taxon>Pseudomonadati</taxon>
        <taxon>Bacteroidota</taxon>
        <taxon>Cytophagia</taxon>
        <taxon>Cytophagales</taxon>
        <taxon>Reichenbachiellaceae</taxon>
        <taxon>Reichenbachiella</taxon>
    </lineage>
</organism>
<dbReference type="InterPro" id="IPR044862">
    <property type="entry name" value="Pro_4_hyd_alph_FE2OG_OXY"/>
</dbReference>
<accession>A0A1M6K668</accession>
<keyword evidence="9" id="KW-1185">Reference proteome</keyword>
<dbReference type="Proteomes" id="UP000184474">
    <property type="component" value="Unassembled WGS sequence"/>
</dbReference>
<dbReference type="GO" id="GO:0008198">
    <property type="term" value="F:ferrous iron binding"/>
    <property type="evidence" value="ECO:0007669"/>
    <property type="project" value="TreeGrafter"/>
</dbReference>
<dbReference type="Gene3D" id="2.60.120.620">
    <property type="entry name" value="q2cbj1_9rhob like domain"/>
    <property type="match status" value="1"/>
</dbReference>
<dbReference type="SMART" id="SM00702">
    <property type="entry name" value="P4Hc"/>
    <property type="match status" value="1"/>
</dbReference>
<evidence type="ECO:0000256" key="3">
    <source>
        <dbReference type="ARBA" id="ARBA00022896"/>
    </source>
</evidence>
<gene>
    <name evidence="8" type="ORF">SAMN04488028_101457</name>
</gene>
<proteinExistence type="predicted"/>
<dbReference type="AlphaFoldDB" id="A0A1M6K668"/>
<evidence type="ECO:0000256" key="5">
    <source>
        <dbReference type="ARBA" id="ARBA00023002"/>
    </source>
</evidence>
<evidence type="ECO:0000259" key="7">
    <source>
        <dbReference type="PROSITE" id="PS51471"/>
    </source>
</evidence>
<dbReference type="PANTHER" id="PTHR12907:SF26">
    <property type="entry name" value="HIF PROLYL HYDROXYLASE, ISOFORM C"/>
    <property type="match status" value="1"/>
</dbReference>
<dbReference type="GO" id="GO:0031543">
    <property type="term" value="F:peptidyl-proline dioxygenase activity"/>
    <property type="evidence" value="ECO:0007669"/>
    <property type="project" value="TreeGrafter"/>
</dbReference>
<dbReference type="STRING" id="156994.SAMN04488028_101457"/>
<sequence length="213" mass="25061">MNSFFSEDNWVGWVDALSENHYVVIDHILPKQILLDLKTSFDERVEAEALRKAAIGTLNQKQVDRSVRGDEILWLDKDMADQRIHTFFDLADEIKQNLNRYCYLSLSGYEFHFAHYPEGAFYKRHLDQFQGRNNRLISMILYLNEEWHPAYGGQLKLFLDGGKEETIMPTFGRMVMFKSDVLEHEVMITHHDRYSITGWMLYQPVGLSFLETS</sequence>
<dbReference type="Pfam" id="PF13640">
    <property type="entry name" value="2OG-FeII_Oxy_3"/>
    <property type="match status" value="1"/>
</dbReference>
<comment type="cofactor">
    <cofactor evidence="1">
        <name>L-ascorbate</name>
        <dbReference type="ChEBI" id="CHEBI:38290"/>
    </cofactor>
</comment>
<dbReference type="EMBL" id="FRAA01000001">
    <property type="protein sequence ID" value="SHJ54462.1"/>
    <property type="molecule type" value="Genomic_DNA"/>
</dbReference>
<reference evidence="9" key="1">
    <citation type="submission" date="2016-11" db="EMBL/GenBank/DDBJ databases">
        <authorList>
            <person name="Varghese N."/>
            <person name="Submissions S."/>
        </authorList>
    </citation>
    <scope>NUCLEOTIDE SEQUENCE [LARGE SCALE GENOMIC DNA]</scope>
    <source>
        <strain evidence="9">DSM 26134</strain>
    </source>
</reference>
<evidence type="ECO:0000313" key="8">
    <source>
        <dbReference type="EMBL" id="SHJ54462.1"/>
    </source>
</evidence>
<keyword evidence="2" id="KW-0479">Metal-binding</keyword>
<dbReference type="PANTHER" id="PTHR12907">
    <property type="entry name" value="EGL NINE HOMOLOG-RELATED"/>
    <property type="match status" value="1"/>
</dbReference>
<dbReference type="InterPro" id="IPR006620">
    <property type="entry name" value="Pro_4_hyd_alph"/>
</dbReference>
<dbReference type="InterPro" id="IPR051559">
    <property type="entry name" value="HIF_prolyl_hydroxylases"/>
</dbReference>
<keyword evidence="4" id="KW-0223">Dioxygenase</keyword>
<evidence type="ECO:0000256" key="6">
    <source>
        <dbReference type="ARBA" id="ARBA00023004"/>
    </source>
</evidence>
<evidence type="ECO:0000256" key="1">
    <source>
        <dbReference type="ARBA" id="ARBA00001961"/>
    </source>
</evidence>
<dbReference type="GO" id="GO:0031418">
    <property type="term" value="F:L-ascorbic acid binding"/>
    <property type="evidence" value="ECO:0007669"/>
    <property type="project" value="UniProtKB-KW"/>
</dbReference>
<evidence type="ECO:0000313" key="9">
    <source>
        <dbReference type="Proteomes" id="UP000184474"/>
    </source>
</evidence>
<dbReference type="InterPro" id="IPR005123">
    <property type="entry name" value="Oxoglu/Fe-dep_dioxygenase_dom"/>
</dbReference>
<keyword evidence="5" id="KW-0560">Oxidoreductase</keyword>
<evidence type="ECO:0000256" key="2">
    <source>
        <dbReference type="ARBA" id="ARBA00022723"/>
    </source>
</evidence>
<keyword evidence="6" id="KW-0408">Iron</keyword>
<name>A0A1M6K668_REIAG</name>
<dbReference type="GO" id="GO:0071456">
    <property type="term" value="P:cellular response to hypoxia"/>
    <property type="evidence" value="ECO:0007669"/>
    <property type="project" value="TreeGrafter"/>
</dbReference>
<feature type="domain" description="Fe2OG dioxygenase" evidence="7">
    <location>
        <begin position="102"/>
        <end position="202"/>
    </location>
</feature>
<dbReference type="PROSITE" id="PS51471">
    <property type="entry name" value="FE2OG_OXY"/>
    <property type="match status" value="1"/>
</dbReference>
<dbReference type="RefSeq" id="WP_073119049.1">
    <property type="nucleotide sequence ID" value="NZ_FRAA01000001.1"/>
</dbReference>
<protein>
    <submittedName>
        <fullName evidence="8">SM-20-related protein</fullName>
    </submittedName>
</protein>
<evidence type="ECO:0000256" key="4">
    <source>
        <dbReference type="ARBA" id="ARBA00022964"/>
    </source>
</evidence>
<keyword evidence="3" id="KW-0847">Vitamin C</keyword>